<name>A0A811LNV6_9BILA</name>
<evidence type="ECO:0000313" key="3">
    <source>
        <dbReference type="Proteomes" id="UP000614601"/>
    </source>
</evidence>
<reference evidence="2" key="1">
    <citation type="submission" date="2020-09" db="EMBL/GenBank/DDBJ databases">
        <authorList>
            <person name="Kikuchi T."/>
        </authorList>
    </citation>
    <scope>NUCLEOTIDE SEQUENCE</scope>
    <source>
        <strain evidence="2">SH1</strain>
    </source>
</reference>
<dbReference type="EMBL" id="CAJFCW020000006">
    <property type="protein sequence ID" value="CAG9124978.1"/>
    <property type="molecule type" value="Genomic_DNA"/>
</dbReference>
<gene>
    <name evidence="2" type="ORF">BOKJ2_LOCUS12842</name>
</gene>
<feature type="signal peptide" evidence="1">
    <location>
        <begin position="1"/>
        <end position="20"/>
    </location>
</feature>
<proteinExistence type="predicted"/>
<evidence type="ECO:0000313" key="2">
    <source>
        <dbReference type="EMBL" id="CAD5228766.1"/>
    </source>
</evidence>
<dbReference type="Proteomes" id="UP000614601">
    <property type="component" value="Unassembled WGS sequence"/>
</dbReference>
<dbReference type="Proteomes" id="UP000783686">
    <property type="component" value="Unassembled WGS sequence"/>
</dbReference>
<comment type="caution">
    <text evidence="2">The sequence shown here is derived from an EMBL/GenBank/DDBJ whole genome shotgun (WGS) entry which is preliminary data.</text>
</comment>
<keyword evidence="3" id="KW-1185">Reference proteome</keyword>
<keyword evidence="1" id="KW-0732">Signal</keyword>
<evidence type="ECO:0000256" key="1">
    <source>
        <dbReference type="SAM" id="SignalP"/>
    </source>
</evidence>
<protein>
    <submittedName>
        <fullName evidence="2">Uncharacterized protein</fullName>
    </submittedName>
</protein>
<dbReference type="AlphaFoldDB" id="A0A811LNV6"/>
<dbReference type="PROSITE" id="PS51257">
    <property type="entry name" value="PROKAR_LIPOPROTEIN"/>
    <property type="match status" value="1"/>
</dbReference>
<organism evidence="2 3">
    <name type="scientific">Bursaphelenchus okinawaensis</name>
    <dbReference type="NCBI Taxonomy" id="465554"/>
    <lineage>
        <taxon>Eukaryota</taxon>
        <taxon>Metazoa</taxon>
        <taxon>Ecdysozoa</taxon>
        <taxon>Nematoda</taxon>
        <taxon>Chromadorea</taxon>
        <taxon>Rhabditida</taxon>
        <taxon>Tylenchina</taxon>
        <taxon>Tylenchomorpha</taxon>
        <taxon>Aphelenchoidea</taxon>
        <taxon>Aphelenchoididae</taxon>
        <taxon>Bursaphelenchus</taxon>
    </lineage>
</organism>
<sequence>MRNCCFVLGVALVACYSVQGLSSGNGGINGSSETKSYEALAGLNGSALIQRIARKPINFQEHNDHFCFDPLGRRYYAPDCVVVYQYCQKNWRRSYRLNESIEEYEKSVGWCHEEYKTAYDEFNQANYTELCNGASFVCNITVTNVFNLDETKRADLLYLCRTCGFNSPFTSYASDYFGLICVNASVSYPVVLDKTSKSEFLTNNTFTFTYAGNGTFENEFVYCKVSFKIKYDMDESKDIKWHFEYKSSTKLVAQECQGDDCQEEKYSSYAKGFKVYTLYTTRSSRHVQSMREPILPFFYFIIQKVNIPVNITEKGNGDKSDIELNPFYYDAFYHCKTLPTTTLVFNAHSTYLTPTGSKQIQDFELCTQTYDLETLKVREIAPAIPVLLSEQPSAKYADFAAGRYELNKGIESVIFCQGEHCGDVSKFDDLYPCDSSVDGKIVYSRTAYCAALVIPSSRNMTDLDSAFIMTGSIETFLKNDDARFCTESITGSYCKRSADEAGTLSCKCCCDATASEKGVACNDYKKDEATRSLMEQCLKTLPDADVADTMLGLEFVRPGLRPFARRMSIPEEQVYGLYESFQPIYEYAFVNATSGVLKDAGLVFYQPGVIYDAGSYKAVLTCTKFWLADTSRYCRCVNYHVSGEGDFNAGEFACCCGYNGSESIINLIGVAKSSSRYRPNYLDSVDKYEFVLKYREGYDYFSKVNSSNINPFREQNSAKVRLRLLG</sequence>
<dbReference type="EMBL" id="CAJFDH010000006">
    <property type="protein sequence ID" value="CAD5228766.1"/>
    <property type="molecule type" value="Genomic_DNA"/>
</dbReference>
<accession>A0A811LNV6</accession>
<feature type="chain" id="PRO_5036221475" evidence="1">
    <location>
        <begin position="21"/>
        <end position="726"/>
    </location>
</feature>